<dbReference type="GO" id="GO:0006310">
    <property type="term" value="P:DNA recombination"/>
    <property type="evidence" value="ECO:0007669"/>
    <property type="project" value="UniProtKB-KW"/>
</dbReference>
<dbReference type="HOGENOM" id="CLU_027562_33_1_9"/>
<evidence type="ECO:0000259" key="2">
    <source>
        <dbReference type="PROSITE" id="PS51898"/>
    </source>
</evidence>
<dbReference type="InterPro" id="IPR011010">
    <property type="entry name" value="DNA_brk_join_enz"/>
</dbReference>
<accession>I0JTN7</accession>
<keyword evidence="1" id="KW-0233">DNA recombination</keyword>
<dbReference type="GO" id="GO:0003677">
    <property type="term" value="F:DNA binding"/>
    <property type="evidence" value="ECO:0007669"/>
    <property type="project" value="InterPro"/>
</dbReference>
<dbReference type="InterPro" id="IPR013762">
    <property type="entry name" value="Integrase-like_cat_sf"/>
</dbReference>
<keyword evidence="3" id="KW-0614">Plasmid</keyword>
<reference evidence="3 4" key="1">
    <citation type="journal article" date="2013" name="Environ. Microbiol.">
        <title>Chloride and organic osmolytes: a hybrid strategy to cope with elevated salinities by the moderately halophilic, chloride-dependent bacterium Halobacillus halophilus.</title>
        <authorList>
            <person name="Saum S.H."/>
            <person name="Pfeiffer F."/>
            <person name="Palm P."/>
            <person name="Rampp M."/>
            <person name="Schuster S.C."/>
            <person name="Muller V."/>
            <person name="Oesterhelt D."/>
        </authorList>
    </citation>
    <scope>NUCLEOTIDE SEQUENCE [LARGE SCALE GENOMIC DNA]</scope>
    <source>
        <strain evidence="4">ATCC 35676 / DSM 2266 / JCM 20832 / NBRC 102448/ NCIMB 2269</strain>
        <plasmid evidence="4">PL16</plasmid>
    </source>
</reference>
<dbReference type="PANTHER" id="PTHR30349:SF82">
    <property type="entry name" value="INTEGRASE_RECOMBINASE YOEC-RELATED"/>
    <property type="match status" value="1"/>
</dbReference>
<dbReference type="Gene3D" id="1.10.443.10">
    <property type="entry name" value="Intergrase catalytic core"/>
    <property type="match status" value="1"/>
</dbReference>
<dbReference type="GO" id="GO:0015074">
    <property type="term" value="P:DNA integration"/>
    <property type="evidence" value="ECO:0007669"/>
    <property type="project" value="InterPro"/>
</dbReference>
<dbReference type="RefSeq" id="WP_014645391.1">
    <property type="nucleotide sequence ID" value="NC_017669.1"/>
</dbReference>
<dbReference type="PROSITE" id="PS51898">
    <property type="entry name" value="TYR_RECOMBINASE"/>
    <property type="match status" value="1"/>
</dbReference>
<dbReference type="PANTHER" id="PTHR30349">
    <property type="entry name" value="PHAGE INTEGRASE-RELATED"/>
    <property type="match status" value="1"/>
</dbReference>
<dbReference type="EMBL" id="HE717024">
    <property type="protein sequence ID" value="CCG47510.1"/>
    <property type="molecule type" value="Genomic_DNA"/>
</dbReference>
<dbReference type="Proteomes" id="UP000007397">
    <property type="component" value="Plasmid PL16"/>
</dbReference>
<geneLocation type="plasmid" evidence="3 4">
    <name>PL16</name>
</geneLocation>
<keyword evidence="4" id="KW-1185">Reference proteome</keyword>
<sequence length="186" mass="20943">MNEAQPIKSKNDINKLKKAAANDRDRLLITFGVNTGLRISDIIDLKVGDLFDGRSNQPKKAVKIKEKKSRKTKTFTLNQTIAKDLKKTVKDPTDREAFVFQSRRGNNGISRIQAHRILAAAAERAGLDYPVSSHSLRKTFGYHAYNNGVDLTLLMKIFNHSSQEITLRYIGIQREDIDAVYDGLAL</sequence>
<dbReference type="Pfam" id="PF00589">
    <property type="entry name" value="Phage_integrase"/>
    <property type="match status" value="1"/>
</dbReference>
<dbReference type="InterPro" id="IPR050090">
    <property type="entry name" value="Tyrosine_recombinase_XerCD"/>
</dbReference>
<proteinExistence type="predicted"/>
<dbReference type="KEGG" id="hhd:HBHAL_6000_A"/>
<gene>
    <name evidence="3" type="ORF">HBHAL_6000_A</name>
</gene>
<evidence type="ECO:0000256" key="1">
    <source>
        <dbReference type="ARBA" id="ARBA00023172"/>
    </source>
</evidence>
<feature type="domain" description="Tyr recombinase" evidence="2">
    <location>
        <begin position="3"/>
        <end position="182"/>
    </location>
</feature>
<name>I0JTN7_HALH3</name>
<dbReference type="SUPFAM" id="SSF56349">
    <property type="entry name" value="DNA breaking-rejoining enzymes"/>
    <property type="match status" value="1"/>
</dbReference>
<evidence type="ECO:0000313" key="4">
    <source>
        <dbReference type="Proteomes" id="UP000007397"/>
    </source>
</evidence>
<evidence type="ECO:0000313" key="3">
    <source>
        <dbReference type="EMBL" id="CCG47510.1"/>
    </source>
</evidence>
<dbReference type="InterPro" id="IPR002104">
    <property type="entry name" value="Integrase_catalytic"/>
</dbReference>
<protein>
    <submittedName>
        <fullName evidence="3">Integrase family protein</fullName>
    </submittedName>
</protein>
<dbReference type="AlphaFoldDB" id="I0JTN7"/>
<organism evidence="3 4">
    <name type="scientific">Halobacillus halophilus (strain ATCC 35676 / DSM 2266 / JCM 20832 / KCTC 3685 / LMG 17431 / NBRC 102448 / NCIMB 2269)</name>
    <name type="common">Sporosarcina halophila</name>
    <dbReference type="NCBI Taxonomy" id="866895"/>
    <lineage>
        <taxon>Bacteria</taxon>
        <taxon>Bacillati</taxon>
        <taxon>Bacillota</taxon>
        <taxon>Bacilli</taxon>
        <taxon>Bacillales</taxon>
        <taxon>Bacillaceae</taxon>
        <taxon>Halobacillus</taxon>
    </lineage>
</organism>